<organism evidence="2 3">
    <name type="scientific">Parastrongyloides trichosuri</name>
    <name type="common">Possum-specific nematode worm</name>
    <dbReference type="NCBI Taxonomy" id="131310"/>
    <lineage>
        <taxon>Eukaryota</taxon>
        <taxon>Metazoa</taxon>
        <taxon>Ecdysozoa</taxon>
        <taxon>Nematoda</taxon>
        <taxon>Chromadorea</taxon>
        <taxon>Rhabditida</taxon>
        <taxon>Tylenchina</taxon>
        <taxon>Panagrolaimomorpha</taxon>
        <taxon>Strongyloidoidea</taxon>
        <taxon>Strongyloididae</taxon>
        <taxon>Parastrongyloides</taxon>
    </lineage>
</organism>
<sequence length="509" mass="58752">MQSNNSKNGNEVKAITNENNDELKIKSNRQESKNKSKKLSKSVMTRAMKDLKFTFSKNIGILQKHLQESMNNKQEGGSLKEVDSLQKAPLKETQIIVKKDSENLTKQQKPLNCIPEDTCSNESTFKKEDDLNSSLILKKEQLYKLNDNAEKDFEDLCNKSISVFEDGDDEKNLTNNLFGDISFQEATKELNLQKDEFVNKQKQIINEYANEPSECEKSLFGDSLNYNDEDFKNKSLFNISVKNDDEESILMQFAELAIKSASRATRESLTKNERPSLNTSETQYLTKMPQKYDSPRNSNIFQQSLNRSGFDGSFNLDMSYTTESNEMQKIFDDVSFNSSFDKSKTASVKKTVDVPLLNEIDVENINKDLADTLYTLDDETTSIVLEIFTTMLWEPFEAKDEEKVKNILLKIEDRDDEEFVIYADITRWFTMEFLRRRYTFNNYTQYFNKIIEEIKRLQDSEKYRSKGLQPGDMFADGTILDVLAVDQVISEYSDNLIKVANAKDNSLNL</sequence>
<dbReference type="WBParaSite" id="PTRK_0000676700.1">
    <property type="protein sequence ID" value="PTRK_0000676700.1"/>
    <property type="gene ID" value="PTRK_0000676700"/>
</dbReference>
<evidence type="ECO:0000313" key="2">
    <source>
        <dbReference type="Proteomes" id="UP000038045"/>
    </source>
</evidence>
<proteinExistence type="predicted"/>
<dbReference type="Proteomes" id="UP000038045">
    <property type="component" value="Unplaced"/>
</dbReference>
<protein>
    <submittedName>
        <fullName evidence="3">Protein-serine/threonine phosphatase</fullName>
    </submittedName>
</protein>
<keyword evidence="2" id="KW-1185">Reference proteome</keyword>
<feature type="compositionally biased region" description="Basic and acidic residues" evidence="1">
    <location>
        <begin position="21"/>
        <end position="34"/>
    </location>
</feature>
<evidence type="ECO:0000256" key="1">
    <source>
        <dbReference type="SAM" id="MobiDB-lite"/>
    </source>
</evidence>
<evidence type="ECO:0000313" key="3">
    <source>
        <dbReference type="WBParaSite" id="PTRK_0000676700.1"/>
    </source>
</evidence>
<feature type="region of interest" description="Disordered" evidence="1">
    <location>
        <begin position="1"/>
        <end position="42"/>
    </location>
</feature>
<dbReference type="AlphaFoldDB" id="A0A0N4ZG90"/>
<accession>A0A0N4ZG90</accession>
<name>A0A0N4ZG90_PARTI</name>
<reference evidence="3" key="1">
    <citation type="submission" date="2017-02" db="UniProtKB">
        <authorList>
            <consortium name="WormBaseParasite"/>
        </authorList>
    </citation>
    <scope>IDENTIFICATION</scope>
</reference>